<gene>
    <name evidence="1" type="ORF">ACFO0J_10045</name>
</gene>
<protein>
    <submittedName>
        <fullName evidence="1">Uncharacterized protein</fullName>
    </submittedName>
</protein>
<dbReference type="Proteomes" id="UP001595756">
    <property type="component" value="Unassembled WGS sequence"/>
</dbReference>
<evidence type="ECO:0000313" key="1">
    <source>
        <dbReference type="EMBL" id="MFC4298380.1"/>
    </source>
</evidence>
<name>A0ABV8RYC0_9BURK</name>
<dbReference type="RefSeq" id="WP_376812926.1">
    <property type="nucleotide sequence ID" value="NZ_JBHSDY010000005.1"/>
</dbReference>
<comment type="caution">
    <text evidence="1">The sequence shown here is derived from an EMBL/GenBank/DDBJ whole genome shotgun (WGS) entry which is preliminary data.</text>
</comment>
<accession>A0ABV8RYC0</accession>
<dbReference type="EMBL" id="JBHSDY010000005">
    <property type="protein sequence ID" value="MFC4298380.1"/>
    <property type="molecule type" value="Genomic_DNA"/>
</dbReference>
<keyword evidence="2" id="KW-1185">Reference proteome</keyword>
<organism evidence="1 2">
    <name type="scientific">Castellaniella hirudinis</name>
    <dbReference type="NCBI Taxonomy" id="1144617"/>
    <lineage>
        <taxon>Bacteria</taxon>
        <taxon>Pseudomonadati</taxon>
        <taxon>Pseudomonadota</taxon>
        <taxon>Betaproteobacteria</taxon>
        <taxon>Burkholderiales</taxon>
        <taxon>Alcaligenaceae</taxon>
        <taxon>Castellaniella</taxon>
    </lineage>
</organism>
<sequence length="105" mass="12772">MTFILRPQNPNQTYCNAQSCQQARKRQWQKDKLHYDLDYRINQQAAQQTWAMHNPDYWRHYREGFQTSRHAIREIDLFLEPFLVMRTPPQFPSALPLQPSLVRLR</sequence>
<reference evidence="2" key="1">
    <citation type="journal article" date="2019" name="Int. J. Syst. Evol. Microbiol.">
        <title>The Global Catalogue of Microorganisms (GCM) 10K type strain sequencing project: providing services to taxonomists for standard genome sequencing and annotation.</title>
        <authorList>
            <consortium name="The Broad Institute Genomics Platform"/>
            <consortium name="The Broad Institute Genome Sequencing Center for Infectious Disease"/>
            <person name="Wu L."/>
            <person name="Ma J."/>
        </authorList>
    </citation>
    <scope>NUCLEOTIDE SEQUENCE [LARGE SCALE GENOMIC DNA]</scope>
    <source>
        <strain evidence="2">CGMCC 1.19029</strain>
    </source>
</reference>
<evidence type="ECO:0000313" key="2">
    <source>
        <dbReference type="Proteomes" id="UP001595756"/>
    </source>
</evidence>
<proteinExistence type="predicted"/>